<accession>A0ABV2VJ98</accession>
<keyword evidence="3" id="KW-1185">Reference proteome</keyword>
<feature type="compositionally biased region" description="Low complexity" evidence="1">
    <location>
        <begin position="113"/>
        <end position="122"/>
    </location>
</feature>
<organism evidence="2 3">
    <name type="scientific">Micromonospora fulviviridis</name>
    <dbReference type="NCBI Taxonomy" id="47860"/>
    <lineage>
        <taxon>Bacteria</taxon>
        <taxon>Bacillati</taxon>
        <taxon>Actinomycetota</taxon>
        <taxon>Actinomycetes</taxon>
        <taxon>Micromonosporales</taxon>
        <taxon>Micromonosporaceae</taxon>
        <taxon>Micromonospora</taxon>
    </lineage>
</organism>
<feature type="region of interest" description="Disordered" evidence="1">
    <location>
        <begin position="138"/>
        <end position="158"/>
    </location>
</feature>
<dbReference type="EMBL" id="JBEXRX010000030">
    <property type="protein sequence ID" value="MEU0152873.1"/>
    <property type="molecule type" value="Genomic_DNA"/>
</dbReference>
<feature type="compositionally biased region" description="Basic and acidic residues" evidence="1">
    <location>
        <begin position="256"/>
        <end position="265"/>
    </location>
</feature>
<feature type="compositionally biased region" description="Basic and acidic residues" evidence="1">
    <location>
        <begin position="39"/>
        <end position="54"/>
    </location>
</feature>
<evidence type="ECO:0000313" key="3">
    <source>
        <dbReference type="Proteomes" id="UP001550348"/>
    </source>
</evidence>
<gene>
    <name evidence="2" type="ORF">ABZ071_13275</name>
</gene>
<evidence type="ECO:0000313" key="2">
    <source>
        <dbReference type="EMBL" id="MEU0152873.1"/>
    </source>
</evidence>
<comment type="caution">
    <text evidence="2">The sequence shown here is derived from an EMBL/GenBank/DDBJ whole genome shotgun (WGS) entry which is preliminary data.</text>
</comment>
<feature type="region of interest" description="Disordered" evidence="1">
    <location>
        <begin position="170"/>
        <end position="285"/>
    </location>
</feature>
<reference evidence="2 3" key="1">
    <citation type="submission" date="2024-06" db="EMBL/GenBank/DDBJ databases">
        <title>The Natural Products Discovery Center: Release of the First 8490 Sequenced Strains for Exploring Actinobacteria Biosynthetic Diversity.</title>
        <authorList>
            <person name="Kalkreuter E."/>
            <person name="Kautsar S.A."/>
            <person name="Yang D."/>
            <person name="Bader C.D."/>
            <person name="Teijaro C.N."/>
            <person name="Fluegel L."/>
            <person name="Davis C.M."/>
            <person name="Simpson J.R."/>
            <person name="Lauterbach L."/>
            <person name="Steele A.D."/>
            <person name="Gui C."/>
            <person name="Meng S."/>
            <person name="Li G."/>
            <person name="Viehrig K."/>
            <person name="Ye F."/>
            <person name="Su P."/>
            <person name="Kiefer A.F."/>
            <person name="Nichols A."/>
            <person name="Cepeda A.J."/>
            <person name="Yan W."/>
            <person name="Fan B."/>
            <person name="Jiang Y."/>
            <person name="Adhikari A."/>
            <person name="Zheng C.-J."/>
            <person name="Schuster L."/>
            <person name="Cowan T.M."/>
            <person name="Smanski M.J."/>
            <person name="Chevrette M.G."/>
            <person name="De Carvalho L.P.S."/>
            <person name="Shen B."/>
        </authorList>
    </citation>
    <scope>NUCLEOTIDE SEQUENCE [LARGE SCALE GENOMIC DNA]</scope>
    <source>
        <strain evidence="2 3">NPDC006286</strain>
    </source>
</reference>
<protein>
    <submittedName>
        <fullName evidence="2">Uncharacterized protein</fullName>
    </submittedName>
</protein>
<feature type="compositionally biased region" description="Acidic residues" evidence="1">
    <location>
        <begin position="146"/>
        <end position="155"/>
    </location>
</feature>
<dbReference type="RefSeq" id="WP_355664748.1">
    <property type="nucleotide sequence ID" value="NZ_JBEXRX010000030.1"/>
</dbReference>
<sequence>MVEQPENLHHQQLQDQRGGREPQRVVPPSGPPPGQSEGGEQHRRDGRRRVDLVGDGRLPGQQHERAPQGEAHEQRGRREDGRRRRQGHAARQPFQRQPGEPSRWSDRHRLLAGPRRGPVGPVVQPVDLALLVGERATVHAEADHQPDEDDGAVDDGGDRLVEVVVVRRDELADLVDEEPEADPADHGGEPGDPGTEEEQGQQLTGQHAQPAPEDVCHVQTTRADLGIVRRRQEGAGHPDAEHRADQEQFDAFRAGRRADQDRSPDGRVPNTHSAMLREGPAADIG</sequence>
<feature type="region of interest" description="Disordered" evidence="1">
    <location>
        <begin position="1"/>
        <end position="122"/>
    </location>
</feature>
<feature type="compositionally biased region" description="Basic and acidic residues" evidence="1">
    <location>
        <begin position="62"/>
        <end position="82"/>
    </location>
</feature>
<feature type="compositionally biased region" description="Acidic residues" evidence="1">
    <location>
        <begin position="172"/>
        <end position="182"/>
    </location>
</feature>
<dbReference type="Proteomes" id="UP001550348">
    <property type="component" value="Unassembled WGS sequence"/>
</dbReference>
<proteinExistence type="predicted"/>
<evidence type="ECO:0000256" key="1">
    <source>
        <dbReference type="SAM" id="MobiDB-lite"/>
    </source>
</evidence>
<feature type="compositionally biased region" description="Basic and acidic residues" evidence="1">
    <location>
        <begin position="230"/>
        <end position="246"/>
    </location>
</feature>
<name>A0ABV2VJ98_9ACTN</name>